<evidence type="ECO:0000313" key="2">
    <source>
        <dbReference type="Proteomes" id="UP000464378"/>
    </source>
</evidence>
<gene>
    <name evidence="1" type="ORF">GMBLW1_00490</name>
</gene>
<dbReference type="KEGG" id="tim:GMBLW1_00490"/>
<organism evidence="1">
    <name type="scientific">Tuwongella immobilis</name>
    <dbReference type="NCBI Taxonomy" id="692036"/>
    <lineage>
        <taxon>Bacteria</taxon>
        <taxon>Pseudomonadati</taxon>
        <taxon>Planctomycetota</taxon>
        <taxon>Planctomycetia</taxon>
        <taxon>Gemmatales</taxon>
        <taxon>Gemmataceae</taxon>
        <taxon>Tuwongella</taxon>
    </lineage>
</organism>
<dbReference type="EMBL" id="LR593887">
    <property type="protein sequence ID" value="VTS05189.1"/>
    <property type="molecule type" value="Genomic_DNA"/>
</dbReference>
<dbReference type="PANTHER" id="PTHR34204">
    <property type="entry name" value="RNA-BINDING ASCH DOMAIN PROTEIN"/>
    <property type="match status" value="1"/>
</dbReference>
<dbReference type="AlphaFoldDB" id="A0A6C2YRD1"/>
<dbReference type="EMBL" id="LR586016">
    <property type="protein sequence ID" value="VIP03911.1"/>
    <property type="molecule type" value="Genomic_DNA"/>
</dbReference>
<protein>
    <submittedName>
        <fullName evidence="1">Uncharacterized protein</fullName>
    </submittedName>
</protein>
<dbReference type="RefSeq" id="WP_162659057.1">
    <property type="nucleotide sequence ID" value="NZ_LR593887.1"/>
</dbReference>
<accession>A0A6C2YRD1</accession>
<dbReference type="PANTHER" id="PTHR34204:SF2">
    <property type="entry name" value="RNA-BINDING ASCH DOMAIN PROTEIN"/>
    <property type="match status" value="1"/>
</dbReference>
<keyword evidence="2" id="KW-1185">Reference proteome</keyword>
<sequence length="239" mass="26585">MLTPRELFVECVPNLSESFRIDAARLLEPEHWHRLADRCSGWLDAPIPPTRPLPHFDVEVTPPLEPMFQPLRSVLRSGVRSRVAELAQLLESTGLANLLTLLGQRWTPGSLHDARAIPPLRATLLTAATTAHGSDGLSVLGRALAKHIHRHPSPFWGAEPLTGSASAKNARALERLQALLEQFTWWNVFGHFAHETVYEIREPSGYGARWGHDGTQLIGLLSPFDAELFPTRSERDLPS</sequence>
<dbReference type="Proteomes" id="UP000464378">
    <property type="component" value="Chromosome"/>
</dbReference>
<proteinExistence type="predicted"/>
<name>A0A6C2YRD1_9BACT</name>
<evidence type="ECO:0000313" key="1">
    <source>
        <dbReference type="EMBL" id="VIP03911.1"/>
    </source>
</evidence>
<reference evidence="1" key="1">
    <citation type="submission" date="2019-04" db="EMBL/GenBank/DDBJ databases">
        <authorList>
            <consortium name="Science for Life Laboratories"/>
        </authorList>
    </citation>
    <scope>NUCLEOTIDE SEQUENCE</scope>
    <source>
        <strain evidence="1">MBLW1</strain>
    </source>
</reference>
<dbReference type="InParanoid" id="A0A6C2YRD1"/>